<dbReference type="PANTHER" id="PTHR47473">
    <property type="entry name" value="BTA1P"/>
    <property type="match status" value="1"/>
</dbReference>
<evidence type="ECO:0000313" key="1">
    <source>
        <dbReference type="EMBL" id="RAI44227.1"/>
    </source>
</evidence>
<dbReference type="Gene3D" id="3.40.50.150">
    <property type="entry name" value="Vaccinia Virus protein VP39"/>
    <property type="match status" value="1"/>
</dbReference>
<dbReference type="GO" id="GO:0016740">
    <property type="term" value="F:transferase activity"/>
    <property type="evidence" value="ECO:0007669"/>
    <property type="project" value="UniProtKB-KW"/>
</dbReference>
<dbReference type="Pfam" id="PF11899">
    <property type="entry name" value="DUF3419"/>
    <property type="match status" value="1"/>
</dbReference>
<accession>A0A327L1G4</accession>
<reference evidence="1 2" key="1">
    <citation type="submission" date="2017-07" db="EMBL/GenBank/DDBJ databases">
        <title>Draft Genome Sequences of Select Purple Nonsulfur Bacteria.</title>
        <authorList>
            <person name="Lasarre B."/>
            <person name="Mckinlay J.B."/>
        </authorList>
    </citation>
    <scope>NUCLEOTIDE SEQUENCE [LARGE SCALE GENOMIC DNA]</scope>
    <source>
        <strain evidence="1 2">DSM 5909</strain>
    </source>
</reference>
<dbReference type="AlphaFoldDB" id="A0A327L1G4"/>
<keyword evidence="1" id="KW-0808">Transferase</keyword>
<dbReference type="InterPro" id="IPR029063">
    <property type="entry name" value="SAM-dependent_MTases_sf"/>
</dbReference>
<name>A0A327L1G4_9BRAD</name>
<organism evidence="1 2">
    <name type="scientific">Rhodoplanes roseus</name>
    <dbReference type="NCBI Taxonomy" id="29409"/>
    <lineage>
        <taxon>Bacteria</taxon>
        <taxon>Pseudomonadati</taxon>
        <taxon>Pseudomonadota</taxon>
        <taxon>Alphaproteobacteria</taxon>
        <taxon>Hyphomicrobiales</taxon>
        <taxon>Nitrobacteraceae</taxon>
        <taxon>Rhodoplanes</taxon>
    </lineage>
</organism>
<dbReference type="InterPro" id="IPR021829">
    <property type="entry name" value="DUF3419"/>
</dbReference>
<protein>
    <submittedName>
        <fullName evidence="1">S-adenosylmethionine--diacylglycerol 3-amino-3-carboxypropyl transferase</fullName>
    </submittedName>
</protein>
<keyword evidence="2" id="KW-1185">Reference proteome</keyword>
<sequence length="438" mass="48269">MVAGACVAACSSQIHTRPQSSRPGLISSPSKVRCGVSAAVRHTPALSRQGVAELVFTWMFRGLVYPQIWEDPAVDMEALAISRDHHLVAIASGGCNVLSYLTADPARITAVDVNTAHVALVRLKLAAARHLPSWRAFYRFFGTADEAANVEAYWNHLAPRLDPSTRGYWEGRGAFGLGRRRISLFARNVYKHGLLGHFIGLGHAVARLYGVDLRRVLRARSREEQLELFQTLLAPLFEKRFVRWAAGRPIALYGLGIPPAQYTALASAGGGDMAAVLRSRVERLTCGFSLDENYFAWQAFGRSYGGGERDPVPPYLERDNFAAVSARANRVAVVNASMTDHLAAQPDGSVDRYVLLDAQDWMTDAQLDALWREITRTAKPGARVIFRTAAEPSLLPGRLDDAILSRWRYEETASRAFTARDRSAIYGGFHLYVLADGD</sequence>
<dbReference type="EMBL" id="NPEX01000053">
    <property type="protein sequence ID" value="RAI44227.1"/>
    <property type="molecule type" value="Genomic_DNA"/>
</dbReference>
<dbReference type="OrthoDB" id="1522784at2"/>
<gene>
    <name evidence="1" type="ORF">CH341_10230</name>
</gene>
<evidence type="ECO:0000313" key="2">
    <source>
        <dbReference type="Proteomes" id="UP000249130"/>
    </source>
</evidence>
<dbReference type="Proteomes" id="UP000249130">
    <property type="component" value="Unassembled WGS sequence"/>
</dbReference>
<dbReference type="SUPFAM" id="SSF53335">
    <property type="entry name" value="S-adenosyl-L-methionine-dependent methyltransferases"/>
    <property type="match status" value="1"/>
</dbReference>
<comment type="caution">
    <text evidence="1">The sequence shown here is derived from an EMBL/GenBank/DDBJ whole genome shotgun (WGS) entry which is preliminary data.</text>
</comment>
<dbReference type="PANTHER" id="PTHR47473:SF1">
    <property type="entry name" value="METHYLTRANSFERASE DOMAIN-CONTAINING PROTEIN"/>
    <property type="match status" value="1"/>
</dbReference>
<proteinExistence type="predicted"/>